<organism evidence="2 3">
    <name type="scientific">Streptomyces scabiei</name>
    <dbReference type="NCBI Taxonomy" id="1930"/>
    <lineage>
        <taxon>Bacteria</taxon>
        <taxon>Bacillati</taxon>
        <taxon>Actinomycetota</taxon>
        <taxon>Actinomycetes</taxon>
        <taxon>Kitasatosporales</taxon>
        <taxon>Streptomycetaceae</taxon>
        <taxon>Streptomyces</taxon>
    </lineage>
</organism>
<dbReference type="AlphaFoldDB" id="A0A117EEI0"/>
<comment type="caution">
    <text evidence="2">The sequence shown here is derived from an EMBL/GenBank/DDBJ whole genome shotgun (WGS) entry which is preliminary data.</text>
</comment>
<feature type="region of interest" description="Disordered" evidence="1">
    <location>
        <begin position="144"/>
        <end position="189"/>
    </location>
</feature>
<evidence type="ECO:0000313" key="2">
    <source>
        <dbReference type="EMBL" id="GAQ64043.1"/>
    </source>
</evidence>
<sequence length="309" mass="32521">MDEADLLGASLARQAKPRTARQVTAKVLDVTAEGRVNLDLLGTLVPDVPCTDSYRNRTAGDLVAVQLGARPVVLWRLGDDPAEAEEAGVRQLAAEAAQDLIAVSAYTWGTGAPAGVGWQTVTQLYTRKDSNGVGQLYAQIAGADASPAETPTRPPKTVTISPTDSGSWRNGRPDEYASSPTQGDWTGRGDRRGGWFYGTAIASACSGKTVSSMQVKFTRKRGAGRNSRVPMHLYLHDHTSAPSGQLDLDDGPEELLRLSVGAKGTATLPASWRTQLASGSARGLAIFARGSTDYGAFTGGQITITFSAS</sequence>
<reference evidence="3" key="3">
    <citation type="submission" date="2016-02" db="EMBL/GenBank/DDBJ databases">
        <title>Draft genome of pathogenic Streptomyces sp. in Japan.</title>
        <authorList>
            <person name="Tomihama T."/>
            <person name="Ikenaga M."/>
            <person name="Sakai M."/>
            <person name="Okubo T."/>
            <person name="Ikeda S."/>
        </authorList>
    </citation>
    <scope>NUCLEOTIDE SEQUENCE [LARGE SCALE GENOMIC DNA]</scope>
    <source>
        <strain evidence="3">S58</strain>
    </source>
</reference>
<protein>
    <submittedName>
        <fullName evidence="2">Uncharacterized protein</fullName>
    </submittedName>
</protein>
<evidence type="ECO:0000256" key="1">
    <source>
        <dbReference type="SAM" id="MobiDB-lite"/>
    </source>
</evidence>
<dbReference type="EMBL" id="BCMM01000021">
    <property type="protein sequence ID" value="GAQ64043.1"/>
    <property type="molecule type" value="Genomic_DNA"/>
</dbReference>
<feature type="compositionally biased region" description="Polar residues" evidence="1">
    <location>
        <begin position="158"/>
        <end position="168"/>
    </location>
</feature>
<reference evidence="2 3" key="2">
    <citation type="journal article" date="2016" name="Genome Announc.">
        <title>Draft Genome Sequences of Streptomyces scabiei S58, Streptomyces turgidiscabies T45, and Streptomyces acidiscabies a10, the Pathogens of Potato Common Scab, Isolated in Japan.</title>
        <authorList>
            <person name="Tomihama T."/>
            <person name="Nishi Y."/>
            <person name="Sakai M."/>
            <person name="Ikenaga M."/>
            <person name="Okubo T."/>
            <person name="Ikeda S."/>
        </authorList>
    </citation>
    <scope>NUCLEOTIDE SEQUENCE [LARGE SCALE GENOMIC DNA]</scope>
    <source>
        <strain evidence="2 3">S58</strain>
    </source>
</reference>
<gene>
    <name evidence="2" type="ORF">SsS58_04433</name>
</gene>
<dbReference type="OrthoDB" id="4113453at2"/>
<proteinExistence type="predicted"/>
<dbReference type="RefSeq" id="WP_059081593.1">
    <property type="nucleotide sequence ID" value="NZ_BCMM01000021.1"/>
</dbReference>
<accession>A0A117EEI0</accession>
<evidence type="ECO:0000313" key="3">
    <source>
        <dbReference type="Proteomes" id="UP000067448"/>
    </source>
</evidence>
<reference evidence="3" key="1">
    <citation type="submission" date="2015-11" db="EMBL/GenBank/DDBJ databases">
        <authorList>
            <consortium name="Cross-ministerial Strategic Innovation Promotion Program (SIP) consortium"/>
            <person name="Tomihama T."/>
            <person name="Ikenaga M."/>
            <person name="Sakai M."/>
            <person name="Okubo T."/>
            <person name="Ikeda S."/>
        </authorList>
    </citation>
    <scope>NUCLEOTIDE SEQUENCE [LARGE SCALE GENOMIC DNA]</scope>
    <source>
        <strain evidence="3">S58</strain>
    </source>
</reference>
<dbReference type="Proteomes" id="UP000067448">
    <property type="component" value="Unassembled WGS sequence"/>
</dbReference>
<name>A0A117EEI0_STRSC</name>